<keyword evidence="2" id="KW-0812">Transmembrane</keyword>
<keyword evidence="2" id="KW-1133">Transmembrane helix</keyword>
<name>A0A5K3F8Q8_MESCO</name>
<feature type="compositionally biased region" description="Low complexity" evidence="1">
    <location>
        <begin position="1438"/>
        <end position="1456"/>
    </location>
</feature>
<dbReference type="GO" id="GO:0002116">
    <property type="term" value="C:semaphorin receptor complex"/>
    <property type="evidence" value="ECO:0007669"/>
    <property type="project" value="TreeGrafter"/>
</dbReference>
<dbReference type="Gene3D" id="1.10.506.10">
    <property type="entry name" value="GTPase Activation - p120gap, domain 1"/>
    <property type="match status" value="2"/>
</dbReference>
<dbReference type="GO" id="GO:0017154">
    <property type="term" value="F:semaphorin receptor activity"/>
    <property type="evidence" value="ECO:0007669"/>
    <property type="project" value="InterPro"/>
</dbReference>
<dbReference type="InterPro" id="IPR013783">
    <property type="entry name" value="Ig-like_fold"/>
</dbReference>
<dbReference type="SUPFAM" id="SSF48350">
    <property type="entry name" value="GTPase activation domain, GAP"/>
    <property type="match status" value="1"/>
</dbReference>
<feature type="transmembrane region" description="Helical" evidence="2">
    <location>
        <begin position="548"/>
        <end position="570"/>
    </location>
</feature>
<feature type="domain" description="IPT/TIG" evidence="3">
    <location>
        <begin position="268"/>
        <end position="348"/>
    </location>
</feature>
<dbReference type="PANTHER" id="PTHR22625">
    <property type="entry name" value="PLEXIN"/>
    <property type="match status" value="1"/>
</dbReference>
<organism evidence="4">
    <name type="scientific">Mesocestoides corti</name>
    <name type="common">Flatworm</name>
    <dbReference type="NCBI Taxonomy" id="53468"/>
    <lineage>
        <taxon>Eukaryota</taxon>
        <taxon>Metazoa</taxon>
        <taxon>Spiralia</taxon>
        <taxon>Lophotrochozoa</taxon>
        <taxon>Platyhelminthes</taxon>
        <taxon>Cestoda</taxon>
        <taxon>Eucestoda</taxon>
        <taxon>Cyclophyllidea</taxon>
        <taxon>Mesocestoididae</taxon>
        <taxon>Mesocestoides</taxon>
    </lineage>
</organism>
<dbReference type="CDD" id="cd00102">
    <property type="entry name" value="IPT"/>
    <property type="match status" value="1"/>
</dbReference>
<feature type="region of interest" description="Disordered" evidence="1">
    <location>
        <begin position="976"/>
        <end position="1022"/>
    </location>
</feature>
<feature type="region of interest" description="Disordered" evidence="1">
    <location>
        <begin position="1367"/>
        <end position="1400"/>
    </location>
</feature>
<accession>A0A5K3F8Q8</accession>
<feature type="compositionally biased region" description="Acidic residues" evidence="1">
    <location>
        <begin position="1378"/>
        <end position="1388"/>
    </location>
</feature>
<keyword evidence="2" id="KW-0472">Membrane</keyword>
<feature type="compositionally biased region" description="Low complexity" evidence="1">
    <location>
        <begin position="1367"/>
        <end position="1377"/>
    </location>
</feature>
<dbReference type="InterPro" id="IPR046800">
    <property type="entry name" value="Plexin_RBD"/>
</dbReference>
<proteinExistence type="predicted"/>
<reference evidence="4" key="1">
    <citation type="submission" date="2019-11" db="UniProtKB">
        <authorList>
            <consortium name="WormBaseParasite"/>
        </authorList>
    </citation>
    <scope>IDENTIFICATION</scope>
</reference>
<dbReference type="PANTHER" id="PTHR22625:SF70">
    <property type="entry name" value="PLEXIN A, ISOFORM A"/>
    <property type="match status" value="1"/>
</dbReference>
<feature type="domain" description="IPT/TIG" evidence="3">
    <location>
        <begin position="157"/>
        <end position="266"/>
    </location>
</feature>
<dbReference type="InterPro" id="IPR014756">
    <property type="entry name" value="Ig_E-set"/>
</dbReference>
<dbReference type="WBParaSite" id="MCU_005611-RA">
    <property type="protein sequence ID" value="MCU_005611-RA"/>
    <property type="gene ID" value="MCU_005611"/>
</dbReference>
<evidence type="ECO:0000256" key="2">
    <source>
        <dbReference type="SAM" id="Phobius"/>
    </source>
</evidence>
<dbReference type="InterPro" id="IPR008936">
    <property type="entry name" value="Rho_GTPase_activation_prot"/>
</dbReference>
<feature type="compositionally biased region" description="Basic residues" evidence="1">
    <location>
        <begin position="1010"/>
        <end position="1020"/>
    </location>
</feature>
<dbReference type="Gene3D" id="2.60.40.10">
    <property type="entry name" value="Immunoglobulins"/>
    <property type="match status" value="2"/>
</dbReference>
<dbReference type="InterPro" id="IPR031148">
    <property type="entry name" value="Plexin"/>
</dbReference>
<dbReference type="Gene3D" id="3.10.20.90">
    <property type="entry name" value="Phosphatidylinositol 3-kinase Catalytic Subunit, Chain A, domain 1"/>
    <property type="match status" value="1"/>
</dbReference>
<dbReference type="SMART" id="SM00429">
    <property type="entry name" value="IPT"/>
    <property type="match status" value="3"/>
</dbReference>
<evidence type="ECO:0000259" key="3">
    <source>
        <dbReference type="SMART" id="SM00429"/>
    </source>
</evidence>
<dbReference type="InterPro" id="IPR002909">
    <property type="entry name" value="IPT_dom"/>
</dbReference>
<evidence type="ECO:0000313" key="4">
    <source>
        <dbReference type="WBParaSite" id="MCU_005611-RA"/>
    </source>
</evidence>
<dbReference type="Pfam" id="PF20170">
    <property type="entry name" value="Plexin_RBD"/>
    <property type="match status" value="1"/>
</dbReference>
<sequence length="1495" mass="166578">MAVYCDGCLALPQRFGCGWCRSSAADVESFCLRSDRCLQTSGTWLQHPFASCNNPRILQILPENATLSSQAPLEIRGVNLGDQPERVKIQALFEGGSLEPVPCIVLPEGFQPSRQVVCRLLPASRIPPLDTPLPCRIVMRLEGADNQTASFPFTFLAPKIEGFSPLRGPVAGGTLLRIRGKNLNVGASVAVILRVDTGSLQKGAICEIRHIFPDLITCQTQSVSSILPHFASDPEGGGTQFGLRSFIDLLNDKTLTRAPLQTFTYTPNPTIRAVSKSLIFLGGGTTLRIYGQYLDVIEDPQIVFYYNSMEYIEPCKSTIGHLSCVSPSLEVPRGGNLVVSDGPPTTLVRSITNPSILPKIYSSENGEEYGNGASGGSIDVSYGFIMDNVTELLVFGTLTVFPNPEFFPFADGRLVEPFTPPASPHPPSGKPVRGNLTFDHILEESAHSQDHHLLRFRGKFRELAEVSDLQALEELSIVVATATTTKQANTTCKLTVIKPDEIQCEISKKELVEGEDCPVVIRIGRYLTSRPGTVQFKRLGALGGRDRIVVVASSLMGIVTLVACLFLAMWCRSKRTERDLQQRFKIRWAEQEKCVTRAFKSDFMELQTHVDELVHDLNKSSLPVRDYQTYCLFSLFPDYHLNLVRPTDPHDMPPAKANHATWECADAAGEEHCRHPLVSTFKVQANVQEAADRGLFLFNRILCNRHFLCLLVRAIESNRNIDARAKSQIASLLSIILQPNMEYFTQIIMLLIADQLRKSRDHGGDSRLLTAFRRAESVVAKLLSNWLTFLLYNFINEHAAEHLFILYRALLQQINTGPKDAVTGHARYTLDAGTLLKSDYVARTLTLLVVDSEGLFGPFSPTQLPVRLLSCDTITQAKEKILDAIYRNTPYKNQIRPTDVHLKKIIRTNPSGPENHFERANEFLMMDWDLDIRRDASNGFLEGPPYRLNCLSDYKMNENDVVALVRADGPVACGGTSASHRNDGGDIHTTTSPSNAAWDLRSPKDARIPNGHHRHPHPHIRPTGVPSPLYWYHLERPNAADLQVSNKPGRQVPCPSARRSFVRCRGHRSFSLCIPSKGAASGPQQEEEQQQPCLDAASLRHWLATDTARAPQPRAHPQRPRKVPSKVLRAGSPTFETADLASSFLHDGDDSDAMDRPMAKLPCEIFLNRLLRTRVSVVNYMENVVELIFGVVRDSQSPPLCIKFLFDFLDSQADALEIRDPNILHAWKANCLYLRFWNQILINLDYIFDIPLLRNTALERSFHSFSQALTYACSPVLDKVTMDSPINKALFSSDIERHWLRVKKYFAEIKAMPAVSQRDMNLSLRQHSKNHKTEFNVSWALYELYTHHVTRCYDALINELTVAAATSPASSHSTMEVGGEEEGEEEATEGSKEYSVSRNANSFRASDPRFQAGDWEPLRLLQALKEVNSCMLTVAQSNTSASSTSTPLFPPTSSHSATQSHNQSSEGGGEDPSNLRPGIPRAEWKLPPLPTPPFR</sequence>
<dbReference type="GO" id="GO:0005886">
    <property type="term" value="C:plasma membrane"/>
    <property type="evidence" value="ECO:0007669"/>
    <property type="project" value="TreeGrafter"/>
</dbReference>
<dbReference type="GO" id="GO:0030334">
    <property type="term" value="P:regulation of cell migration"/>
    <property type="evidence" value="ECO:0007669"/>
    <property type="project" value="TreeGrafter"/>
</dbReference>
<dbReference type="SUPFAM" id="SSF81296">
    <property type="entry name" value="E set domains"/>
    <property type="match status" value="1"/>
</dbReference>
<dbReference type="Pfam" id="PF08337">
    <property type="entry name" value="Plexin_cytopl"/>
    <property type="match status" value="1"/>
</dbReference>
<feature type="domain" description="IPT/TIG" evidence="3">
    <location>
        <begin position="54"/>
        <end position="156"/>
    </location>
</feature>
<evidence type="ECO:0000256" key="1">
    <source>
        <dbReference type="SAM" id="MobiDB-lite"/>
    </source>
</evidence>
<feature type="region of interest" description="Disordered" evidence="1">
    <location>
        <begin position="1438"/>
        <end position="1495"/>
    </location>
</feature>
<dbReference type="InterPro" id="IPR013548">
    <property type="entry name" value="Plexin_cytoplasmic_RasGAP_dom"/>
</dbReference>
<protein>
    <submittedName>
        <fullName evidence="4">IPT/TIG domain-containing protein</fullName>
    </submittedName>
</protein>